<comment type="caution">
    <text evidence="3">The sequence shown here is derived from an EMBL/GenBank/DDBJ whole genome shotgun (WGS) entry which is preliminary data.</text>
</comment>
<dbReference type="Pfam" id="PF23343">
    <property type="entry name" value="REP_ORF2-G2P"/>
    <property type="match status" value="1"/>
</dbReference>
<accession>A0A0G1HF22</accession>
<dbReference type="AlphaFoldDB" id="A0A0G1HF22"/>
<feature type="domain" description="Replication-associated protein ORF2/G2P" evidence="2">
    <location>
        <begin position="87"/>
        <end position="186"/>
    </location>
</feature>
<proteinExistence type="predicted"/>
<name>A0A0G1HF22_9BACT</name>
<sequence length="261" mass="30594">MKKRPLRLDSNVISRPNFTDKKVIVSGNLVEEYTYGYPLKLNIQRKSDFRKKNSGSSRNKEYKGRSVNKARNTIRRLAQANFNGNSKFLTLTFNNENTFDISSITECDKKFRLFIKQIKKLFLEHMYIAVREFQERGAVHYHLLSNIPYIKKKELASIWGYGFVGIKKVTNVIGIGAYISKYLSKDFEDKRFKGLRTYITSLNLKRPITYYGNEANSIIGKLIEDGESPYFENKYMSNYNGEISFREYNRINFDPARKDNK</sequence>
<feature type="region of interest" description="Disordered" evidence="1">
    <location>
        <begin position="48"/>
        <end position="67"/>
    </location>
</feature>
<evidence type="ECO:0000259" key="2">
    <source>
        <dbReference type="Pfam" id="PF23343"/>
    </source>
</evidence>
<reference evidence="3 4" key="1">
    <citation type="journal article" date="2015" name="Nature">
        <title>rRNA introns, odd ribosomes, and small enigmatic genomes across a large radiation of phyla.</title>
        <authorList>
            <person name="Brown C.T."/>
            <person name="Hug L.A."/>
            <person name="Thomas B.C."/>
            <person name="Sharon I."/>
            <person name="Castelle C.J."/>
            <person name="Singh A."/>
            <person name="Wilkins M.J."/>
            <person name="Williams K.H."/>
            <person name="Banfield J.F."/>
        </authorList>
    </citation>
    <scope>NUCLEOTIDE SEQUENCE [LARGE SCALE GENOMIC DNA]</scope>
</reference>
<dbReference type="InterPro" id="IPR056906">
    <property type="entry name" value="ORF2/G2P_dom"/>
</dbReference>
<dbReference type="Proteomes" id="UP000033861">
    <property type="component" value="Unassembled WGS sequence"/>
</dbReference>
<gene>
    <name evidence="3" type="ORF">UW35_C0036G0003</name>
</gene>
<evidence type="ECO:0000256" key="1">
    <source>
        <dbReference type="SAM" id="MobiDB-lite"/>
    </source>
</evidence>
<evidence type="ECO:0000313" key="4">
    <source>
        <dbReference type="Proteomes" id="UP000033861"/>
    </source>
</evidence>
<organism evidence="3 4">
    <name type="scientific">Candidatus Collierbacteria bacterium GW2011_GWF2_44_15</name>
    <dbReference type="NCBI Taxonomy" id="1618404"/>
    <lineage>
        <taxon>Bacteria</taxon>
        <taxon>Candidatus Collieribacteriota</taxon>
    </lineage>
</organism>
<protein>
    <submittedName>
        <fullName evidence="3">Protein Rep</fullName>
    </submittedName>
</protein>
<dbReference type="EMBL" id="LCHZ01000036">
    <property type="protein sequence ID" value="KKT45485.1"/>
    <property type="molecule type" value="Genomic_DNA"/>
</dbReference>
<evidence type="ECO:0000313" key="3">
    <source>
        <dbReference type="EMBL" id="KKT45485.1"/>
    </source>
</evidence>
<dbReference type="STRING" id="1618404.UW35_C0036G0003"/>